<dbReference type="GO" id="GO:0003677">
    <property type="term" value="F:DNA binding"/>
    <property type="evidence" value="ECO:0007669"/>
    <property type="project" value="InterPro"/>
</dbReference>
<organism evidence="2 3">
    <name type="scientific">Priestia veravalensis</name>
    <dbReference type="NCBI Taxonomy" id="1414648"/>
    <lineage>
        <taxon>Bacteria</taxon>
        <taxon>Bacillati</taxon>
        <taxon>Bacillota</taxon>
        <taxon>Bacilli</taxon>
        <taxon>Bacillales</taxon>
        <taxon>Bacillaceae</taxon>
        <taxon>Priestia</taxon>
    </lineage>
</organism>
<name>A0A0V8JQB2_9BACI</name>
<dbReference type="AlphaFoldDB" id="A0A0V8JQB2"/>
<comment type="caution">
    <text evidence="2">The sequence shown here is derived from an EMBL/GenBank/DDBJ whole genome shotgun (WGS) entry which is preliminary data.</text>
</comment>
<sequence length="147" mass="16957">MSSREVREMPRTFAQQLKYYRGLRGYTCKELGMMAKIDPGYVNSLERGKKKAPTYPIIKNLAKALKVDITDLIDIEPSEGELPLKSIQEVMVNQEYLIKGKLPTMETREDLLGLIEALLDCEWEEHSKHLDSVEILNRVDTFLRSIK</sequence>
<feature type="domain" description="HTH cro/C1-type" evidence="1">
    <location>
        <begin position="17"/>
        <end position="72"/>
    </location>
</feature>
<dbReference type="Proteomes" id="UP000053681">
    <property type="component" value="Unassembled WGS sequence"/>
</dbReference>
<dbReference type="SMART" id="SM00530">
    <property type="entry name" value="HTH_XRE"/>
    <property type="match status" value="1"/>
</dbReference>
<keyword evidence="3" id="KW-1185">Reference proteome</keyword>
<evidence type="ECO:0000259" key="1">
    <source>
        <dbReference type="PROSITE" id="PS50943"/>
    </source>
</evidence>
<dbReference type="InterPro" id="IPR001387">
    <property type="entry name" value="Cro/C1-type_HTH"/>
</dbReference>
<dbReference type="SUPFAM" id="SSF47413">
    <property type="entry name" value="lambda repressor-like DNA-binding domains"/>
    <property type="match status" value="1"/>
</dbReference>
<dbReference type="CDD" id="cd00093">
    <property type="entry name" value="HTH_XRE"/>
    <property type="match status" value="1"/>
</dbReference>
<accession>A0A0V8JQB2</accession>
<evidence type="ECO:0000313" key="2">
    <source>
        <dbReference type="EMBL" id="KSU89234.1"/>
    </source>
</evidence>
<evidence type="ECO:0000313" key="3">
    <source>
        <dbReference type="Proteomes" id="UP000053681"/>
    </source>
</evidence>
<protein>
    <recommendedName>
        <fullName evidence="1">HTH cro/C1-type domain-containing protein</fullName>
    </recommendedName>
</protein>
<proteinExistence type="predicted"/>
<gene>
    <name evidence="2" type="ORF">AS180_03650</name>
</gene>
<dbReference type="PROSITE" id="PS50943">
    <property type="entry name" value="HTH_CROC1"/>
    <property type="match status" value="1"/>
</dbReference>
<dbReference type="Gene3D" id="1.10.260.40">
    <property type="entry name" value="lambda repressor-like DNA-binding domains"/>
    <property type="match status" value="1"/>
</dbReference>
<dbReference type="EMBL" id="LNQP01000008">
    <property type="protein sequence ID" value="KSU89234.1"/>
    <property type="molecule type" value="Genomic_DNA"/>
</dbReference>
<reference evidence="2 3" key="1">
    <citation type="submission" date="2015-11" db="EMBL/GenBank/DDBJ databases">
        <title>Bacillus caseinolyticus sp nov.</title>
        <authorList>
            <person name="Dastager S.G."/>
            <person name="Mawlankar R."/>
        </authorList>
    </citation>
    <scope>NUCLEOTIDE SEQUENCE [LARGE SCALE GENOMIC DNA]</scope>
    <source>
        <strain evidence="2 3">SGD-V-76</strain>
    </source>
</reference>
<dbReference type="Pfam" id="PF01381">
    <property type="entry name" value="HTH_3"/>
    <property type="match status" value="1"/>
</dbReference>
<dbReference type="RefSeq" id="WP_062686427.1">
    <property type="nucleotide sequence ID" value="NZ_KQ758630.1"/>
</dbReference>
<dbReference type="InterPro" id="IPR010982">
    <property type="entry name" value="Lambda_DNA-bd_dom_sf"/>
</dbReference>